<feature type="domain" description="Fumarylacetoacetase-like C-terminal" evidence="2">
    <location>
        <begin position="30"/>
        <end position="224"/>
    </location>
</feature>
<name>A0A3S9B620_9HYPH</name>
<dbReference type="InterPro" id="IPR011234">
    <property type="entry name" value="Fumarylacetoacetase-like_C"/>
</dbReference>
<dbReference type="GO" id="GO:0046872">
    <property type="term" value="F:metal ion binding"/>
    <property type="evidence" value="ECO:0007669"/>
    <property type="project" value="UniProtKB-KW"/>
</dbReference>
<keyword evidence="1" id="KW-0479">Metal-binding</keyword>
<sequence>MGHEGFVIERPKAASLPVVGKDERFPVRRIYCVGRNYVAHVEEMGGSADRDPPIFFQKPTDSIVQSGSTIAYATMTKDFHYELELVMALKSGGYNIPEDQALDHVYGYGVGIDMTRRDIQGGGRPWEIAKSFDESCPCGPITPVEKSGHIEKGNIKLTVNGETRQDSDVSLLIWSLPEIISKLSEFYELKAGDIILTGTPHGVGPVKTGDELVGTIDGLEPLTVKIGDPVK</sequence>
<dbReference type="RefSeq" id="WP_126010700.1">
    <property type="nucleotide sequence ID" value="NZ_CP032509.1"/>
</dbReference>
<dbReference type="AlphaFoldDB" id="A0A3S9B620"/>
<dbReference type="OrthoDB" id="5197601at2"/>
<proteinExistence type="predicted"/>
<keyword evidence="3" id="KW-0378">Hydrolase</keyword>
<dbReference type="PANTHER" id="PTHR11820:SF90">
    <property type="entry name" value="FLUTATHIONE S-TRANSFERASE"/>
    <property type="match status" value="1"/>
</dbReference>
<dbReference type="Proteomes" id="UP000268192">
    <property type="component" value="Chromosome"/>
</dbReference>
<dbReference type="EMBL" id="CP032509">
    <property type="protein sequence ID" value="AZN72380.1"/>
    <property type="molecule type" value="Genomic_DNA"/>
</dbReference>
<dbReference type="GO" id="GO:0018773">
    <property type="term" value="F:acetylpyruvate hydrolase activity"/>
    <property type="evidence" value="ECO:0007669"/>
    <property type="project" value="TreeGrafter"/>
</dbReference>
<evidence type="ECO:0000256" key="1">
    <source>
        <dbReference type="ARBA" id="ARBA00022723"/>
    </source>
</evidence>
<dbReference type="KEGG" id="abaw:D5400_14840"/>
<accession>A0A3S9B620</accession>
<reference evidence="3 4" key="1">
    <citation type="submission" date="2018-09" db="EMBL/GenBank/DDBJ databases">
        <title>Marinorhizobium profundi gen. nov., sp. nov., isolated from a deep-sea sediment sample from the New Britain Trench and proposal of Marinorhizobiaceae fam. nov. in the order Rhizobiales of the class Alphaproteobacteria.</title>
        <authorList>
            <person name="Cao J."/>
        </authorList>
    </citation>
    <scope>NUCLEOTIDE SEQUENCE [LARGE SCALE GENOMIC DNA]</scope>
    <source>
        <strain evidence="3 4">WS11</strain>
    </source>
</reference>
<keyword evidence="4" id="KW-1185">Reference proteome</keyword>
<dbReference type="InterPro" id="IPR036663">
    <property type="entry name" value="Fumarylacetoacetase_C_sf"/>
</dbReference>
<dbReference type="PANTHER" id="PTHR11820">
    <property type="entry name" value="ACYLPYRUVASE"/>
    <property type="match status" value="1"/>
</dbReference>
<organism evidence="3 4">
    <name type="scientific">Georhizobium profundi</name>
    <dbReference type="NCBI Taxonomy" id="2341112"/>
    <lineage>
        <taxon>Bacteria</taxon>
        <taxon>Pseudomonadati</taxon>
        <taxon>Pseudomonadota</taxon>
        <taxon>Alphaproteobacteria</taxon>
        <taxon>Hyphomicrobiales</taxon>
        <taxon>Rhizobiaceae</taxon>
        <taxon>Georhizobium</taxon>
    </lineage>
</organism>
<dbReference type="Pfam" id="PF01557">
    <property type="entry name" value="FAA_hydrolase"/>
    <property type="match status" value="1"/>
</dbReference>
<dbReference type="Gene3D" id="3.90.850.10">
    <property type="entry name" value="Fumarylacetoacetase-like, C-terminal domain"/>
    <property type="match status" value="1"/>
</dbReference>
<evidence type="ECO:0000313" key="3">
    <source>
        <dbReference type="EMBL" id="AZN72380.1"/>
    </source>
</evidence>
<dbReference type="SUPFAM" id="SSF56529">
    <property type="entry name" value="FAH"/>
    <property type="match status" value="1"/>
</dbReference>
<protein>
    <submittedName>
        <fullName evidence="3">FAA hydrolase family protein</fullName>
    </submittedName>
</protein>
<evidence type="ECO:0000313" key="4">
    <source>
        <dbReference type="Proteomes" id="UP000268192"/>
    </source>
</evidence>
<gene>
    <name evidence="3" type="ORF">D5400_14840</name>
</gene>
<evidence type="ECO:0000259" key="2">
    <source>
        <dbReference type="Pfam" id="PF01557"/>
    </source>
</evidence>